<comment type="caution">
    <text evidence="2">The sequence shown here is derived from an EMBL/GenBank/DDBJ whole genome shotgun (WGS) entry which is preliminary data.</text>
</comment>
<dbReference type="InterPro" id="IPR001173">
    <property type="entry name" value="Glyco_trans_2-like"/>
</dbReference>
<protein>
    <submittedName>
        <fullName evidence="2">Glycosyltransferase family 2 protein</fullName>
    </submittedName>
</protein>
<gene>
    <name evidence="2" type="ORF">G7034_08455</name>
</gene>
<name>A0A967AFH3_9FLAO</name>
<dbReference type="SUPFAM" id="SSF53448">
    <property type="entry name" value="Nucleotide-diphospho-sugar transferases"/>
    <property type="match status" value="1"/>
</dbReference>
<dbReference type="RefSeq" id="WP_166400531.1">
    <property type="nucleotide sequence ID" value="NZ_JAANAS010000061.1"/>
</dbReference>
<dbReference type="EMBL" id="JAANAS010000061">
    <property type="protein sequence ID" value="NGZ90283.1"/>
    <property type="molecule type" value="Genomic_DNA"/>
</dbReference>
<accession>A0A967AFH3</accession>
<sequence length="312" mass="35575">MLVNFSIVIPVYNKKPHIKRCLDSVLNQTHNEFEVIIVDDNSTDGSFEEIKKYNDPRIQVFQRTEPGPGGYAARNLGIEKVQYKWIAFLDADDEWYPNHLENLSNTINRFSDVGIIGAGFIAISKKLKVTQPYFQINEKKGAHRLTFSDFLNIYLKNHRFGNTSVVAVKKDIIEKAGCFPAGKTNKGGDLYTWIKVFSESDGAWSPHIGANTYHDAVNKVTHTSYFNIDFFKSAVNEVRVSGPDQMLLKQYINTLILKDFIRFLVSNKSKAFSLTKEAFFIDIKSKALHLALDIIPAFILRKLILMKRSNLD</sequence>
<keyword evidence="3" id="KW-1185">Reference proteome</keyword>
<proteinExistence type="predicted"/>
<evidence type="ECO:0000313" key="3">
    <source>
        <dbReference type="Proteomes" id="UP000643701"/>
    </source>
</evidence>
<dbReference type="InterPro" id="IPR050834">
    <property type="entry name" value="Glycosyltransf_2"/>
</dbReference>
<dbReference type="Proteomes" id="UP000643701">
    <property type="component" value="Unassembled WGS sequence"/>
</dbReference>
<dbReference type="PANTHER" id="PTHR43685:SF2">
    <property type="entry name" value="GLYCOSYLTRANSFERASE 2-LIKE DOMAIN-CONTAINING PROTEIN"/>
    <property type="match status" value="1"/>
</dbReference>
<organism evidence="2 3">
    <name type="scientific">Psychroflexus maritimus</name>
    <dbReference type="NCBI Taxonomy" id="2714865"/>
    <lineage>
        <taxon>Bacteria</taxon>
        <taxon>Pseudomonadati</taxon>
        <taxon>Bacteroidota</taxon>
        <taxon>Flavobacteriia</taxon>
        <taxon>Flavobacteriales</taxon>
        <taxon>Flavobacteriaceae</taxon>
        <taxon>Psychroflexus</taxon>
    </lineage>
</organism>
<dbReference type="Pfam" id="PF00535">
    <property type="entry name" value="Glycos_transf_2"/>
    <property type="match status" value="1"/>
</dbReference>
<evidence type="ECO:0000313" key="2">
    <source>
        <dbReference type="EMBL" id="NGZ90283.1"/>
    </source>
</evidence>
<dbReference type="CDD" id="cd00761">
    <property type="entry name" value="Glyco_tranf_GTA_type"/>
    <property type="match status" value="1"/>
</dbReference>
<feature type="domain" description="Glycosyltransferase 2-like" evidence="1">
    <location>
        <begin position="6"/>
        <end position="142"/>
    </location>
</feature>
<dbReference type="Gene3D" id="3.90.550.10">
    <property type="entry name" value="Spore Coat Polysaccharide Biosynthesis Protein SpsA, Chain A"/>
    <property type="match status" value="1"/>
</dbReference>
<evidence type="ECO:0000259" key="1">
    <source>
        <dbReference type="Pfam" id="PF00535"/>
    </source>
</evidence>
<dbReference type="InterPro" id="IPR029044">
    <property type="entry name" value="Nucleotide-diphossugar_trans"/>
</dbReference>
<dbReference type="AlphaFoldDB" id="A0A967AFH3"/>
<dbReference type="PANTHER" id="PTHR43685">
    <property type="entry name" value="GLYCOSYLTRANSFERASE"/>
    <property type="match status" value="1"/>
</dbReference>
<reference evidence="2" key="1">
    <citation type="submission" date="2020-03" db="EMBL/GenBank/DDBJ databases">
        <title>Psychroflexus Maritimus sp. nov., isolate from marine sediment.</title>
        <authorList>
            <person name="Zhong Y.-L."/>
        </authorList>
    </citation>
    <scope>NUCLEOTIDE SEQUENCE</scope>
    <source>
        <strain evidence="2">C1</strain>
    </source>
</reference>